<keyword evidence="2 4" id="KW-0378">Hydrolase</keyword>
<dbReference type="Pfam" id="PF04616">
    <property type="entry name" value="Glyco_hydro_43"/>
    <property type="match status" value="1"/>
</dbReference>
<feature type="signal peptide" evidence="5">
    <location>
        <begin position="1"/>
        <end position="24"/>
    </location>
</feature>
<evidence type="ECO:0000313" key="7">
    <source>
        <dbReference type="EMBL" id="OIW31405.1"/>
    </source>
</evidence>
<organism evidence="7 8">
    <name type="scientific">Coniochaeta ligniaria NRRL 30616</name>
    <dbReference type="NCBI Taxonomy" id="1408157"/>
    <lineage>
        <taxon>Eukaryota</taxon>
        <taxon>Fungi</taxon>
        <taxon>Dikarya</taxon>
        <taxon>Ascomycota</taxon>
        <taxon>Pezizomycotina</taxon>
        <taxon>Sordariomycetes</taxon>
        <taxon>Sordariomycetidae</taxon>
        <taxon>Coniochaetales</taxon>
        <taxon>Coniochaetaceae</taxon>
        <taxon>Coniochaeta</taxon>
    </lineage>
</organism>
<dbReference type="InterPro" id="IPR023296">
    <property type="entry name" value="Glyco_hydro_beta-prop_sf"/>
</dbReference>
<gene>
    <name evidence="7" type="ORF">CONLIGDRAFT_680108</name>
</gene>
<feature type="chain" id="PRO_5012317707" evidence="5">
    <location>
        <begin position="25"/>
        <end position="535"/>
    </location>
</feature>
<accession>A0A1J7IVT6</accession>
<dbReference type="InterPro" id="IPR013320">
    <property type="entry name" value="ConA-like_dom_sf"/>
</dbReference>
<comment type="similarity">
    <text evidence="1 4">Belongs to the glycosyl hydrolase 43 family.</text>
</comment>
<evidence type="ECO:0000256" key="3">
    <source>
        <dbReference type="ARBA" id="ARBA00023295"/>
    </source>
</evidence>
<proteinExistence type="inferred from homology"/>
<evidence type="ECO:0000313" key="8">
    <source>
        <dbReference type="Proteomes" id="UP000182658"/>
    </source>
</evidence>
<dbReference type="CDD" id="cd09001">
    <property type="entry name" value="GH43_FsAxh1-like"/>
    <property type="match status" value="1"/>
</dbReference>
<name>A0A1J7IVT6_9PEZI</name>
<evidence type="ECO:0000256" key="5">
    <source>
        <dbReference type="SAM" id="SignalP"/>
    </source>
</evidence>
<dbReference type="InterPro" id="IPR006710">
    <property type="entry name" value="Glyco_hydro_43"/>
</dbReference>
<dbReference type="SUPFAM" id="SSF49899">
    <property type="entry name" value="Concanavalin A-like lectins/glucanases"/>
    <property type="match status" value="1"/>
</dbReference>
<dbReference type="SUPFAM" id="SSF75005">
    <property type="entry name" value="Arabinanase/levansucrase/invertase"/>
    <property type="match status" value="1"/>
</dbReference>
<dbReference type="PANTHER" id="PTHR42812:SF15">
    <property type="entry name" value="HYDROLASE, PUTATIVE (AFU_ORTHOLOGUE AFUA_2G00930)-RELATED"/>
    <property type="match status" value="1"/>
</dbReference>
<evidence type="ECO:0000256" key="4">
    <source>
        <dbReference type="RuleBase" id="RU361187"/>
    </source>
</evidence>
<protein>
    <submittedName>
        <fullName evidence="7">Glycosyl hydrolase family 43 protein</fullName>
    </submittedName>
</protein>
<dbReference type="OrthoDB" id="2139957at2759"/>
<dbReference type="PANTHER" id="PTHR42812">
    <property type="entry name" value="BETA-XYLOSIDASE"/>
    <property type="match status" value="1"/>
</dbReference>
<dbReference type="Gene3D" id="2.115.10.20">
    <property type="entry name" value="Glycosyl hydrolase domain, family 43"/>
    <property type="match status" value="1"/>
</dbReference>
<keyword evidence="5" id="KW-0732">Signal</keyword>
<dbReference type="InterPro" id="IPR041542">
    <property type="entry name" value="GH43_C2"/>
</dbReference>
<keyword evidence="8" id="KW-1185">Reference proteome</keyword>
<evidence type="ECO:0000256" key="2">
    <source>
        <dbReference type="ARBA" id="ARBA00022801"/>
    </source>
</evidence>
<reference evidence="7 8" key="1">
    <citation type="submission" date="2016-10" db="EMBL/GenBank/DDBJ databases">
        <title>Draft genome sequence of Coniochaeta ligniaria NRRL30616, a lignocellulolytic fungus for bioabatement of inhibitors in plant biomass hydrolysates.</title>
        <authorList>
            <consortium name="DOE Joint Genome Institute"/>
            <person name="Jimenez D.J."/>
            <person name="Hector R.E."/>
            <person name="Riley R."/>
            <person name="Sun H."/>
            <person name="Grigoriev I.V."/>
            <person name="Van Elsas J.D."/>
            <person name="Nichols N.N."/>
        </authorList>
    </citation>
    <scope>NUCLEOTIDE SEQUENCE [LARGE SCALE GENOMIC DNA]</scope>
    <source>
        <strain evidence="7 8">NRRL 30616</strain>
    </source>
</reference>
<dbReference type="GO" id="GO:0005975">
    <property type="term" value="P:carbohydrate metabolic process"/>
    <property type="evidence" value="ECO:0007669"/>
    <property type="project" value="InterPro"/>
</dbReference>
<dbReference type="InParanoid" id="A0A1J7IVT6"/>
<dbReference type="Pfam" id="PF17851">
    <property type="entry name" value="GH43_C2"/>
    <property type="match status" value="1"/>
</dbReference>
<dbReference type="GO" id="GO:0004553">
    <property type="term" value="F:hydrolase activity, hydrolyzing O-glycosyl compounds"/>
    <property type="evidence" value="ECO:0007669"/>
    <property type="project" value="InterPro"/>
</dbReference>
<dbReference type="InterPro" id="IPR051795">
    <property type="entry name" value="Glycosyl_Hydrlase_43"/>
</dbReference>
<dbReference type="Proteomes" id="UP000182658">
    <property type="component" value="Unassembled WGS sequence"/>
</dbReference>
<feature type="domain" description="Beta-xylosidase C-terminal Concanavalin A-like" evidence="6">
    <location>
        <begin position="325"/>
        <end position="533"/>
    </location>
</feature>
<dbReference type="EMBL" id="KV875096">
    <property type="protein sequence ID" value="OIW31405.1"/>
    <property type="molecule type" value="Genomic_DNA"/>
</dbReference>
<dbReference type="AlphaFoldDB" id="A0A1J7IVT6"/>
<dbReference type="STRING" id="1408157.A0A1J7IVT6"/>
<dbReference type="Gene3D" id="2.60.120.200">
    <property type="match status" value="1"/>
</dbReference>
<sequence length="535" mass="58812">MQTKSISVILTSLLAASIHSAVRATTFHNPVLWEDLADLDIFRVGDAFYYSASTMHYSPGAPILRSYNLVDWEYIGHSVPSLDFGAKYYLNGSGRAYVNGIWASSLRYRPSSDTFYWIGCVDFAQTHVFTAKGKDPGTAKWSNSATIGTCYYDCGLLVDDDDAMYVAYSNTNISVARLTDDGLAQNTTLVVYPSPNGVYIEGSRFYKINGTYYILVTRPADAELVLKSESPWGPYTQRTLVDKIATPVNGSGYPHQGGLVDTPSGQWYYMAFVDAYPGGRIPVLAPVTWTFDGWPTLETSNGGWGVNYPVPLQTAKTVEPPTGIDLFQGHQLSAHWEWNHNPDKSRWSLSGGEGLTLSTATVTTDIFSARNTLTRRILGPQSSGTFRIDISKMTDGDRAGAVLFRDWSSYIGVWREGRSTKLVVVDGARLDSNNGWSTSSNGTVVATGPELAGVTELWLRITADIRPGGALGVGGTLRNASFSWSRDGVSFSRLGPEVQMNNMYYFFMGPRFAVFNFATKKLGGEVKVRSFEIRQ</sequence>
<keyword evidence="3 4" id="KW-0326">Glycosidase</keyword>
<evidence type="ECO:0000256" key="1">
    <source>
        <dbReference type="ARBA" id="ARBA00009865"/>
    </source>
</evidence>
<evidence type="ECO:0000259" key="6">
    <source>
        <dbReference type="Pfam" id="PF17851"/>
    </source>
</evidence>